<evidence type="ECO:0000256" key="1">
    <source>
        <dbReference type="ARBA" id="ARBA00006484"/>
    </source>
</evidence>
<protein>
    <submittedName>
        <fullName evidence="3">3-ketoacyl-ACP reductase</fullName>
    </submittedName>
</protein>
<dbReference type="Pfam" id="PF13561">
    <property type="entry name" value="adh_short_C2"/>
    <property type="match status" value="1"/>
</dbReference>
<keyword evidence="4" id="KW-1185">Reference proteome</keyword>
<dbReference type="PANTHER" id="PTHR43639">
    <property type="entry name" value="OXIDOREDUCTASE, SHORT-CHAIN DEHYDROGENASE/REDUCTASE FAMILY (AFU_ORTHOLOGUE AFUA_5G02870)"/>
    <property type="match status" value="1"/>
</dbReference>
<dbReference type="Gene3D" id="3.40.50.720">
    <property type="entry name" value="NAD(P)-binding Rossmann-like Domain"/>
    <property type="match status" value="1"/>
</dbReference>
<name>A0A7M2WWB8_9BACT</name>
<proteinExistence type="inferred from homology"/>
<dbReference type="NCBIfam" id="NF009386">
    <property type="entry name" value="PRK12745.1"/>
    <property type="match status" value="1"/>
</dbReference>
<dbReference type="RefSeq" id="WP_206291807.1">
    <property type="nucleotide sequence ID" value="NZ_CP063458.1"/>
</dbReference>
<evidence type="ECO:0000313" key="4">
    <source>
        <dbReference type="Proteomes" id="UP000593765"/>
    </source>
</evidence>
<dbReference type="KEGG" id="hbs:IPV69_21635"/>
<comment type="similarity">
    <text evidence="1">Belongs to the short-chain dehydrogenases/reductases (SDR) family.</text>
</comment>
<organism evidence="3 4">
    <name type="scientific">Humisphaera borealis</name>
    <dbReference type="NCBI Taxonomy" id="2807512"/>
    <lineage>
        <taxon>Bacteria</taxon>
        <taxon>Pseudomonadati</taxon>
        <taxon>Planctomycetota</taxon>
        <taxon>Phycisphaerae</taxon>
        <taxon>Tepidisphaerales</taxon>
        <taxon>Tepidisphaeraceae</taxon>
        <taxon>Humisphaera</taxon>
    </lineage>
</organism>
<dbReference type="GO" id="GO:0016491">
    <property type="term" value="F:oxidoreductase activity"/>
    <property type="evidence" value="ECO:0007669"/>
    <property type="project" value="UniProtKB-KW"/>
</dbReference>
<dbReference type="EMBL" id="CP063458">
    <property type="protein sequence ID" value="QOV88800.1"/>
    <property type="molecule type" value="Genomic_DNA"/>
</dbReference>
<evidence type="ECO:0000256" key="2">
    <source>
        <dbReference type="ARBA" id="ARBA00023002"/>
    </source>
</evidence>
<dbReference type="AlphaFoldDB" id="A0A7M2WWB8"/>
<dbReference type="InterPro" id="IPR036291">
    <property type="entry name" value="NAD(P)-bd_dom_sf"/>
</dbReference>
<sequence length="263" mass="28162">MSLSPVILVTGASRGLGRGISEELARTGHSVAIHYASNRAAADETLAACRAVATSPLQQFVLVQGDVSKADDRRAIFDGTIAAFGRIDGLINNAGIAPRVRADLLDVTEESYREVNGINLDGPFFLSQLAAKWWLAHPGESRLPGGYKLIFISSLSAYAISVNRGEYCVSKAGLAMTTQLFAARLAEHGIQVLELRPGIMATDMTAGVKDKYDKMLADGLVPQKRWGTGADVGMAVRAIFQGLFPFTTGDVINIDGGFHLRRL</sequence>
<reference evidence="3 4" key="1">
    <citation type="submission" date="2020-10" db="EMBL/GenBank/DDBJ databases">
        <title>Wide distribution of Phycisphaera-like planctomycetes from WD2101 soil group in peatlands and genome analysis of the first cultivated representative.</title>
        <authorList>
            <person name="Dedysh S.N."/>
            <person name="Beletsky A.V."/>
            <person name="Ivanova A."/>
            <person name="Kulichevskaya I.S."/>
            <person name="Suzina N.E."/>
            <person name="Philippov D.A."/>
            <person name="Rakitin A.L."/>
            <person name="Mardanov A.V."/>
            <person name="Ravin N.V."/>
        </authorList>
    </citation>
    <scope>NUCLEOTIDE SEQUENCE [LARGE SCALE GENOMIC DNA]</scope>
    <source>
        <strain evidence="3 4">M1803</strain>
    </source>
</reference>
<keyword evidence="2" id="KW-0560">Oxidoreductase</keyword>
<dbReference type="Proteomes" id="UP000593765">
    <property type="component" value="Chromosome"/>
</dbReference>
<dbReference type="PANTHER" id="PTHR43639:SF1">
    <property type="entry name" value="SHORT-CHAIN DEHYDROGENASE_REDUCTASE FAMILY PROTEIN"/>
    <property type="match status" value="1"/>
</dbReference>
<dbReference type="PRINTS" id="PR00080">
    <property type="entry name" value="SDRFAMILY"/>
</dbReference>
<evidence type="ECO:0000313" key="3">
    <source>
        <dbReference type="EMBL" id="QOV88800.1"/>
    </source>
</evidence>
<accession>A0A7M2WWB8</accession>
<dbReference type="InterPro" id="IPR002347">
    <property type="entry name" value="SDR_fam"/>
</dbReference>
<dbReference type="PRINTS" id="PR00081">
    <property type="entry name" value="GDHRDH"/>
</dbReference>
<gene>
    <name evidence="3" type="ORF">IPV69_21635</name>
</gene>
<dbReference type="SUPFAM" id="SSF51735">
    <property type="entry name" value="NAD(P)-binding Rossmann-fold domains"/>
    <property type="match status" value="1"/>
</dbReference>